<feature type="binding site" evidence="13">
    <location>
        <position position="246"/>
    </location>
    <ligand>
        <name>substrate</name>
    </ligand>
</feature>
<gene>
    <name evidence="22" type="primary">LOC106159070</name>
</gene>
<dbReference type="GeneID" id="106159070"/>
<dbReference type="PROSITE" id="PS50235">
    <property type="entry name" value="USP_3"/>
    <property type="match status" value="1"/>
</dbReference>
<dbReference type="PANTHER" id="PTHR21646">
    <property type="entry name" value="UBIQUITIN CARBOXYL-TERMINAL HYDROLASE"/>
    <property type="match status" value="1"/>
</dbReference>
<evidence type="ECO:0000256" key="11">
    <source>
        <dbReference type="PIRNR" id="PIRNR016308"/>
    </source>
</evidence>
<dbReference type="InterPro" id="IPR013083">
    <property type="entry name" value="Znf_RING/FYVE/PHD"/>
</dbReference>
<evidence type="ECO:0000256" key="15">
    <source>
        <dbReference type="PROSITE-ProRule" id="PRU00502"/>
    </source>
</evidence>
<dbReference type="Gene3D" id="3.30.40.10">
    <property type="entry name" value="Zinc/RING finger domain, C3HC4 (zinc finger)"/>
    <property type="match status" value="2"/>
</dbReference>
<dbReference type="FunFam" id="3.90.70.10:FF:000231">
    <property type="entry name" value="Ubiquitin carboxyl-terminal hydrolase"/>
    <property type="match status" value="1"/>
</dbReference>
<keyword evidence="3 11" id="KW-0645">Protease</keyword>
<evidence type="ECO:0000256" key="12">
    <source>
        <dbReference type="PIRSR" id="PIRSR016308-1"/>
    </source>
</evidence>
<dbReference type="PROSITE" id="PS00972">
    <property type="entry name" value="USP_1"/>
    <property type="match status" value="1"/>
</dbReference>
<feature type="binding site" evidence="14">
    <location>
        <position position="189"/>
    </location>
    <ligand>
        <name>Zn(2+)</name>
        <dbReference type="ChEBI" id="CHEBI:29105"/>
    </ligand>
</feature>
<evidence type="ECO:0000256" key="3">
    <source>
        <dbReference type="ARBA" id="ARBA00022670"/>
    </source>
</evidence>
<comment type="catalytic activity">
    <reaction evidence="1 11 16">
        <text>Thiol-dependent hydrolysis of ester, thioester, amide, peptide and isopeptide bonds formed by the C-terminal Gly of ubiquitin (a 76-residue protein attached to proteins as an intracellular targeting signal).</text>
        <dbReference type="EC" id="3.4.19.12"/>
    </reaction>
</comment>
<dbReference type="AlphaFoldDB" id="A0A1S3HXG5"/>
<dbReference type="PROSITE" id="PS50030">
    <property type="entry name" value="UBA"/>
    <property type="match status" value="2"/>
</dbReference>
<dbReference type="PIRSF" id="PIRSF016308">
    <property type="entry name" value="UBP"/>
    <property type="match status" value="1"/>
</dbReference>
<evidence type="ECO:0000256" key="13">
    <source>
        <dbReference type="PIRSR" id="PIRSR016308-2"/>
    </source>
</evidence>
<feature type="domain" description="UBP-type" evidence="20">
    <location>
        <begin position="162"/>
        <end position="270"/>
    </location>
</feature>
<feature type="binding site" evidence="13">
    <location>
        <position position="248"/>
    </location>
    <ligand>
        <name>substrate</name>
    </ligand>
</feature>
<dbReference type="CDD" id="cd02658">
    <property type="entry name" value="Peptidase_C19B"/>
    <property type="match status" value="1"/>
</dbReference>
<evidence type="ECO:0000256" key="6">
    <source>
        <dbReference type="ARBA" id="ARBA00022771"/>
    </source>
</evidence>
<feature type="active site" description="Nucleophile" evidence="12">
    <location>
        <position position="322"/>
    </location>
</feature>
<feature type="binding site" evidence="14">
    <location>
        <position position="186"/>
    </location>
    <ligand>
        <name>Zn(2+)</name>
        <dbReference type="ChEBI" id="CHEBI:29105"/>
    </ligand>
</feature>
<dbReference type="FunCoup" id="A0A1S3HXG5">
    <property type="interactions" value="2612"/>
</dbReference>
<dbReference type="PROSITE" id="PS00973">
    <property type="entry name" value="USP_2"/>
    <property type="match status" value="1"/>
</dbReference>
<proteinExistence type="inferred from homology"/>
<dbReference type="GO" id="GO:0016579">
    <property type="term" value="P:protein deubiquitination"/>
    <property type="evidence" value="ECO:0007669"/>
    <property type="project" value="InterPro"/>
</dbReference>
<feature type="domain" description="UBA" evidence="18">
    <location>
        <begin position="675"/>
        <end position="715"/>
    </location>
</feature>
<dbReference type="KEGG" id="lak:106159070"/>
<feature type="compositionally biased region" description="Acidic residues" evidence="17">
    <location>
        <begin position="597"/>
        <end position="606"/>
    </location>
</feature>
<keyword evidence="8 11" id="KW-0378">Hydrolase</keyword>
<feature type="binding site" evidence="13">
    <location>
        <begin position="208"/>
        <end position="211"/>
    </location>
    <ligand>
        <name>substrate</name>
    </ligand>
</feature>
<dbReference type="GO" id="GO:0004843">
    <property type="term" value="F:cysteine-type deubiquitinase activity"/>
    <property type="evidence" value="ECO:0007669"/>
    <property type="project" value="UniProtKB-UniRule"/>
</dbReference>
<dbReference type="CDD" id="cd14294">
    <property type="entry name" value="UBA1_UBP5_like"/>
    <property type="match status" value="1"/>
</dbReference>
<dbReference type="Proteomes" id="UP000085678">
    <property type="component" value="Unplaced"/>
</dbReference>
<evidence type="ECO:0000256" key="14">
    <source>
        <dbReference type="PIRSR" id="PIRSR016308-3"/>
    </source>
</evidence>
<dbReference type="PANTHER" id="PTHR21646:SF10">
    <property type="entry name" value="UBIQUITIN CARBOXYL-TERMINAL HYDROLASE 14"/>
    <property type="match status" value="1"/>
</dbReference>
<keyword evidence="6 15" id="KW-0863">Zinc-finger</keyword>
<evidence type="ECO:0000256" key="16">
    <source>
        <dbReference type="RuleBase" id="RU366025"/>
    </source>
</evidence>
<organism evidence="21 22">
    <name type="scientific">Lingula anatina</name>
    <name type="common">Brachiopod</name>
    <name type="synonym">Lingula unguis</name>
    <dbReference type="NCBI Taxonomy" id="7574"/>
    <lineage>
        <taxon>Eukaryota</taxon>
        <taxon>Metazoa</taxon>
        <taxon>Spiralia</taxon>
        <taxon>Lophotrochozoa</taxon>
        <taxon>Brachiopoda</taxon>
        <taxon>Linguliformea</taxon>
        <taxon>Lingulata</taxon>
        <taxon>Lingulida</taxon>
        <taxon>Linguloidea</taxon>
        <taxon>Lingulidae</taxon>
        <taxon>Lingula</taxon>
    </lineage>
</organism>
<evidence type="ECO:0000256" key="4">
    <source>
        <dbReference type="ARBA" id="ARBA00022723"/>
    </source>
</evidence>
<evidence type="ECO:0000256" key="10">
    <source>
        <dbReference type="ARBA" id="ARBA00022833"/>
    </source>
</evidence>
<dbReference type="CDD" id="cd14386">
    <property type="entry name" value="UBA2_UBP5"/>
    <property type="match status" value="1"/>
</dbReference>
<dbReference type="SUPFAM" id="SSF54001">
    <property type="entry name" value="Cysteine proteinases"/>
    <property type="match status" value="1"/>
</dbReference>
<dbReference type="Pfam" id="PF00627">
    <property type="entry name" value="UBA"/>
    <property type="match status" value="2"/>
</dbReference>
<feature type="binding site" evidence="13">
    <location>
        <position position="196"/>
    </location>
    <ligand>
        <name>substrate</name>
    </ligand>
</feature>
<evidence type="ECO:0000256" key="5">
    <source>
        <dbReference type="ARBA" id="ARBA00022737"/>
    </source>
</evidence>
<dbReference type="Gene3D" id="3.90.70.10">
    <property type="entry name" value="Cysteine proteinases"/>
    <property type="match status" value="1"/>
</dbReference>
<dbReference type="SMART" id="SM00290">
    <property type="entry name" value="ZnF_UBP"/>
    <property type="match status" value="1"/>
</dbReference>
<evidence type="ECO:0000256" key="7">
    <source>
        <dbReference type="ARBA" id="ARBA00022786"/>
    </source>
</evidence>
<feature type="binding site" evidence="14">
    <location>
        <position position="219"/>
    </location>
    <ligand>
        <name>Zn(2+)</name>
        <dbReference type="ChEBI" id="CHEBI:29105"/>
    </ligand>
</feature>
<dbReference type="OrthoDB" id="361536at2759"/>
<evidence type="ECO:0000313" key="22">
    <source>
        <dbReference type="RefSeq" id="XP_013390703.1"/>
    </source>
</evidence>
<feature type="domain" description="UBA" evidence="18">
    <location>
        <begin position="612"/>
        <end position="653"/>
    </location>
</feature>
<dbReference type="InterPro" id="IPR028889">
    <property type="entry name" value="USP"/>
</dbReference>
<feature type="binding site" evidence="13">
    <location>
        <position position="251"/>
    </location>
    <ligand>
        <name>substrate</name>
    </ligand>
</feature>
<name>A0A1S3HXG5_LINAN</name>
<dbReference type="Pfam" id="PF17807">
    <property type="entry name" value="zf-UBP_var"/>
    <property type="match status" value="1"/>
</dbReference>
<dbReference type="InterPro" id="IPR038765">
    <property type="entry name" value="Papain-like_cys_pep_sf"/>
</dbReference>
<dbReference type="FunFam" id="1.10.8.10:FF:000003">
    <property type="entry name" value="UV excision repair protein RAD23 homolog"/>
    <property type="match status" value="1"/>
</dbReference>
<evidence type="ECO:0000259" key="18">
    <source>
        <dbReference type="PROSITE" id="PS50030"/>
    </source>
</evidence>
<dbReference type="GO" id="GO:0006508">
    <property type="term" value="P:proteolysis"/>
    <property type="evidence" value="ECO:0007669"/>
    <property type="project" value="UniProtKB-KW"/>
</dbReference>
<dbReference type="SMART" id="SM00165">
    <property type="entry name" value="UBA"/>
    <property type="match status" value="2"/>
</dbReference>
<dbReference type="InterPro" id="IPR050185">
    <property type="entry name" value="Ub_carboxyl-term_hydrolase"/>
</dbReference>
<keyword evidence="5" id="KW-0677">Repeat</keyword>
<dbReference type="SUPFAM" id="SSF46934">
    <property type="entry name" value="UBA-like"/>
    <property type="match status" value="1"/>
</dbReference>
<dbReference type="Pfam" id="PF00443">
    <property type="entry name" value="UCH"/>
    <property type="match status" value="1"/>
</dbReference>
<protein>
    <recommendedName>
        <fullName evidence="11 16">Ubiquitin carboxyl-terminal hydrolase</fullName>
        <ecNumber evidence="11 16">3.4.19.12</ecNumber>
    </recommendedName>
</protein>
<reference evidence="22" key="1">
    <citation type="submission" date="2025-08" db="UniProtKB">
        <authorList>
            <consortium name="RefSeq"/>
        </authorList>
    </citation>
    <scope>IDENTIFICATION</scope>
    <source>
        <tissue evidence="22">Gonads</tissue>
    </source>
</reference>
<comment type="similarity">
    <text evidence="2 11 16">Belongs to the peptidase C19 family.</text>
</comment>
<sequence length="800" mass="89997">MMQHLSKIRIPSGGEKVYKDECVFSFDNPESETGLYVCLNSFLGFGRRHVERYFRKTGNAVFLHLRRIKRELPKSDEEPEKKKPTKLAIGIEGGFAVDEKKYDFEEHNSVVVLPDWTKIPLPNTEIPDMVSLSVAAVLAAESATKLAEAAAMAGTWEGEKRIVSKHAENLVQLDNGKKIPPKGWKCEMCDLTSNLWLNLTDGAILCGRKFFDGSGGNNHAVDYYAQTKYPLAVKLGTITPDGADVYSYDEDDMVEDPYLAKHLAHWGINVAAMEKTDKTMLELEIDLNQKIGEWDVIQEAGSKLEPVYGPGYTGMHNLGNSCYMNSTMQVLFSVPEFKQKYADQAESYYDSAPLDPTNDFNVQMAKLGHGLLSGDYSKPEEPEDSNGIKVVKPNGIRPHMFKNLIGQGHPEFSTKRQQDAQEFLLHLISVIERNSRNSSNPCDCFRFEVEERIKCIQSQKVKYTKRADYILALPIPLDALVNKDEFAAYESKRKEVEASGDRLDPKELVRPKIPLKSCIEAFAAQEMVDDFYSTALKAKSVAQKMTRLSTFPDYLIIQLKKFTIGDDWVPKKLDVSVDIPDDLDLSDLRGQGRQPGEEELPEEAGDQSEKVTVDEAVVQQLADMGFPANACRKAVYYTNNTGVESAMNWVMQHMDDQDFAEPLQVLGQPKRNDFAVSEEGLAMIMSMGFSGEQAVRALKATDNNTERAVDWIFSHADELDQPMETEAESASDSQPKYRDGPGKYKLLGFISHMGTSTLVGHYVCHIRKEGRWIIFNDEKVALSEHPPKDLAYLYVYQRVQ</sequence>
<dbReference type="FunFam" id="1.10.8.10:FF:000016">
    <property type="entry name" value="Ubiquitin carboxyl-terminal hydrolase"/>
    <property type="match status" value="1"/>
</dbReference>
<dbReference type="InParanoid" id="A0A1S3HXG5"/>
<dbReference type="FunFam" id="3.30.40.10:FF:000026">
    <property type="entry name" value="Ubiquitin carboxyl-terminal hydrolase"/>
    <property type="match status" value="1"/>
</dbReference>
<dbReference type="InterPro" id="IPR009060">
    <property type="entry name" value="UBA-like_sf"/>
</dbReference>
<feature type="region of interest" description="Disordered" evidence="17">
    <location>
        <begin position="584"/>
        <end position="610"/>
    </location>
</feature>
<dbReference type="SUPFAM" id="SSF57850">
    <property type="entry name" value="RING/U-box"/>
    <property type="match status" value="1"/>
</dbReference>
<evidence type="ECO:0000256" key="8">
    <source>
        <dbReference type="ARBA" id="ARBA00022801"/>
    </source>
</evidence>
<dbReference type="PROSITE" id="PS50271">
    <property type="entry name" value="ZF_UBP"/>
    <property type="match status" value="1"/>
</dbReference>
<keyword evidence="9 11" id="KW-0788">Thiol protease</keyword>
<dbReference type="InterPro" id="IPR016652">
    <property type="entry name" value="Ubiquitinyl_hydrolase"/>
</dbReference>
<dbReference type="InterPro" id="IPR015940">
    <property type="entry name" value="UBA"/>
</dbReference>
<keyword evidence="10 11" id="KW-0862">Zinc</keyword>
<dbReference type="InterPro" id="IPR041432">
    <property type="entry name" value="UBP13_Znf-UBP_var"/>
</dbReference>
<dbReference type="EC" id="3.4.19.12" evidence="11 16"/>
<evidence type="ECO:0000313" key="21">
    <source>
        <dbReference type="Proteomes" id="UP000085678"/>
    </source>
</evidence>
<accession>A0A1S3HXG5</accession>
<dbReference type="InterPro" id="IPR001394">
    <property type="entry name" value="Peptidase_C19_UCH"/>
</dbReference>
<keyword evidence="21" id="KW-1185">Reference proteome</keyword>
<evidence type="ECO:0000259" key="20">
    <source>
        <dbReference type="PROSITE" id="PS50271"/>
    </source>
</evidence>
<dbReference type="RefSeq" id="XP_013390703.1">
    <property type="nucleotide sequence ID" value="XM_013535249.1"/>
</dbReference>
<feature type="active site" description="Proton acceptor" evidence="12">
    <location>
        <position position="761"/>
    </location>
</feature>
<dbReference type="STRING" id="7574.A0A1S3HXG5"/>
<keyword evidence="4 11" id="KW-0479">Metal-binding</keyword>
<evidence type="ECO:0000256" key="1">
    <source>
        <dbReference type="ARBA" id="ARBA00000707"/>
    </source>
</evidence>
<dbReference type="GO" id="GO:0008270">
    <property type="term" value="F:zinc ion binding"/>
    <property type="evidence" value="ECO:0007669"/>
    <property type="project" value="UniProtKB-UniRule"/>
</dbReference>
<evidence type="ECO:0000256" key="9">
    <source>
        <dbReference type="ARBA" id="ARBA00022807"/>
    </source>
</evidence>
<feature type="binding site" evidence="14">
    <location>
        <position position="206"/>
    </location>
    <ligand>
        <name>Zn(2+)</name>
        <dbReference type="ChEBI" id="CHEBI:29105"/>
    </ligand>
</feature>
<evidence type="ECO:0000259" key="19">
    <source>
        <dbReference type="PROSITE" id="PS50235"/>
    </source>
</evidence>
<feature type="domain" description="USP" evidence="19">
    <location>
        <begin position="313"/>
        <end position="799"/>
    </location>
</feature>
<dbReference type="InterPro" id="IPR001607">
    <property type="entry name" value="Znf_UBP"/>
</dbReference>
<dbReference type="Pfam" id="PF02148">
    <property type="entry name" value="zf-UBP"/>
    <property type="match status" value="1"/>
</dbReference>
<dbReference type="Gene3D" id="1.10.8.10">
    <property type="entry name" value="DNA helicase RuvA subunit, C-terminal domain"/>
    <property type="match status" value="2"/>
</dbReference>
<keyword evidence="7 11" id="KW-0833">Ubl conjugation pathway</keyword>
<dbReference type="InterPro" id="IPR018200">
    <property type="entry name" value="USP_CS"/>
</dbReference>
<evidence type="ECO:0000256" key="17">
    <source>
        <dbReference type="SAM" id="MobiDB-lite"/>
    </source>
</evidence>
<evidence type="ECO:0000256" key="2">
    <source>
        <dbReference type="ARBA" id="ARBA00009085"/>
    </source>
</evidence>